<reference evidence="1" key="1">
    <citation type="journal article" date="2014" name="Front. Microbiol.">
        <title>High frequency of phylogenetically diverse reductive dehalogenase-homologous genes in deep subseafloor sedimentary metagenomes.</title>
        <authorList>
            <person name="Kawai M."/>
            <person name="Futagami T."/>
            <person name="Toyoda A."/>
            <person name="Takaki Y."/>
            <person name="Nishi S."/>
            <person name="Hori S."/>
            <person name="Arai W."/>
            <person name="Tsubouchi T."/>
            <person name="Morono Y."/>
            <person name="Uchiyama I."/>
            <person name="Ito T."/>
            <person name="Fujiyama A."/>
            <person name="Inagaki F."/>
            <person name="Takami H."/>
        </authorList>
    </citation>
    <scope>NUCLEOTIDE SEQUENCE</scope>
    <source>
        <strain evidence="1">Expedition CK06-06</strain>
    </source>
</reference>
<protein>
    <submittedName>
        <fullName evidence="1">Uncharacterized protein</fullName>
    </submittedName>
</protein>
<evidence type="ECO:0000313" key="1">
    <source>
        <dbReference type="EMBL" id="GAH51042.1"/>
    </source>
</evidence>
<name>X1G1D6_9ZZZZ</name>
<gene>
    <name evidence="1" type="ORF">S03H2_33835</name>
</gene>
<accession>X1G1D6</accession>
<organism evidence="1">
    <name type="scientific">marine sediment metagenome</name>
    <dbReference type="NCBI Taxonomy" id="412755"/>
    <lineage>
        <taxon>unclassified sequences</taxon>
        <taxon>metagenomes</taxon>
        <taxon>ecological metagenomes</taxon>
    </lineage>
</organism>
<sequence length="226" mass="23573">MKFGALVVAGRGKIGGHVLSRNRAGAYLRTKVTPVNPSSGAQVDVRNRFSGISSDWKGLTAAQRLAWNAAVSDFAKTDIFGDLRNPTGFNLHQKLNNNLVNIAKAQIADPPGVEAVDAFLTMSIAASTGGGTLAITYTDAIAADHSAIVFATPALSPGVSFVKSEYRQIDVMIAADVTPFAIAAEYEAKFGAIGAEGMKIFVKMVLVNWATGQAGIPMSASCLIAA</sequence>
<dbReference type="EMBL" id="BARU01020618">
    <property type="protein sequence ID" value="GAH51042.1"/>
    <property type="molecule type" value="Genomic_DNA"/>
</dbReference>
<comment type="caution">
    <text evidence="1">The sequence shown here is derived from an EMBL/GenBank/DDBJ whole genome shotgun (WGS) entry which is preliminary data.</text>
</comment>
<proteinExistence type="predicted"/>
<dbReference type="AlphaFoldDB" id="X1G1D6"/>